<evidence type="ECO:0000313" key="2">
    <source>
        <dbReference type="EMBL" id="KAH1166398.1"/>
    </source>
</evidence>
<feature type="compositionally biased region" description="Polar residues" evidence="1">
    <location>
        <begin position="85"/>
        <end position="98"/>
    </location>
</feature>
<feature type="region of interest" description="Disordered" evidence="1">
    <location>
        <begin position="1"/>
        <end position="33"/>
    </location>
</feature>
<evidence type="ECO:0000256" key="1">
    <source>
        <dbReference type="SAM" id="MobiDB-lite"/>
    </source>
</evidence>
<evidence type="ECO:0000313" key="3">
    <source>
        <dbReference type="Proteomes" id="UP000827986"/>
    </source>
</evidence>
<organism evidence="2 3">
    <name type="scientific">Mauremys mutica</name>
    <name type="common">yellowpond turtle</name>
    <dbReference type="NCBI Taxonomy" id="74926"/>
    <lineage>
        <taxon>Eukaryota</taxon>
        <taxon>Metazoa</taxon>
        <taxon>Chordata</taxon>
        <taxon>Craniata</taxon>
        <taxon>Vertebrata</taxon>
        <taxon>Euteleostomi</taxon>
        <taxon>Archelosauria</taxon>
        <taxon>Testudinata</taxon>
        <taxon>Testudines</taxon>
        <taxon>Cryptodira</taxon>
        <taxon>Durocryptodira</taxon>
        <taxon>Testudinoidea</taxon>
        <taxon>Geoemydidae</taxon>
        <taxon>Geoemydinae</taxon>
        <taxon>Mauremys</taxon>
    </lineage>
</organism>
<reference evidence="2" key="1">
    <citation type="submission" date="2021-09" db="EMBL/GenBank/DDBJ databases">
        <title>The genome of Mauremys mutica provides insights into the evolution of semi-aquatic lifestyle.</title>
        <authorList>
            <person name="Gong S."/>
            <person name="Gao Y."/>
        </authorList>
    </citation>
    <scope>NUCLEOTIDE SEQUENCE</scope>
    <source>
        <strain evidence="2">MM-2020</strain>
        <tissue evidence="2">Muscle</tissue>
    </source>
</reference>
<dbReference type="EMBL" id="JAHDVG010000487">
    <property type="protein sequence ID" value="KAH1166398.1"/>
    <property type="molecule type" value="Genomic_DNA"/>
</dbReference>
<dbReference type="Proteomes" id="UP000827986">
    <property type="component" value="Unassembled WGS sequence"/>
</dbReference>
<gene>
    <name evidence="2" type="ORF">KIL84_015570</name>
</gene>
<feature type="region of interest" description="Disordered" evidence="1">
    <location>
        <begin position="85"/>
        <end position="123"/>
    </location>
</feature>
<keyword evidence="3" id="KW-1185">Reference proteome</keyword>
<accession>A0A9D3WTK4</accession>
<proteinExistence type="predicted"/>
<dbReference type="AlphaFoldDB" id="A0A9D3WTK4"/>
<name>A0A9D3WTK4_9SAUR</name>
<protein>
    <submittedName>
        <fullName evidence="2">Uncharacterized protein</fullName>
    </submittedName>
</protein>
<comment type="caution">
    <text evidence="2">The sequence shown here is derived from an EMBL/GenBank/DDBJ whole genome shotgun (WGS) entry which is preliminary data.</text>
</comment>
<sequence length="284" mass="31414">MGLNPETCAENTLPQPRDKRLKGLPAPEAPHFPRSQLNWVKTLGGEETTGAKPWRAVQIRHIGSRGLYTSEVPVITIDRIPDPATTWQLGKESSSSHSPGKPTRRKSSLTKSRNQFVRESYNPPGFRPSALGALPCKTSCLMTSPCKQSCGSRKNQRCISPGPGLRAGSFHHRELLVQQTTDANLLLSLPLSGQLRKARLMSLNPVRAKAPDPAFCGLIVAERLWTRPALPDKPVSLHTSYLPEILHYTSLCSLGEEEEDEGSKPQEPRDCRVRKHHLDSNLIC</sequence>